<dbReference type="PRINTS" id="PR00380">
    <property type="entry name" value="KINESINHEAVY"/>
</dbReference>
<dbReference type="SMART" id="SM00129">
    <property type="entry name" value="KISc"/>
    <property type="match status" value="1"/>
</dbReference>
<dbReference type="Pfam" id="PF00225">
    <property type="entry name" value="Kinesin"/>
    <property type="match status" value="1"/>
</dbReference>
<feature type="region of interest" description="Disordered" evidence="7">
    <location>
        <begin position="462"/>
        <end position="516"/>
    </location>
</feature>
<accession>A0A9W7BDG9</accession>
<dbReference type="EMBL" id="BRXX01000051">
    <property type="protein sequence ID" value="GMH85672.1"/>
    <property type="molecule type" value="Genomic_DNA"/>
</dbReference>
<feature type="domain" description="Kinesin motor" evidence="8">
    <location>
        <begin position="16"/>
        <end position="375"/>
    </location>
</feature>
<keyword evidence="10" id="KW-1185">Reference proteome</keyword>
<feature type="compositionally biased region" description="Low complexity" evidence="7">
    <location>
        <begin position="1213"/>
        <end position="1223"/>
    </location>
</feature>
<sequence length="1260" mass="137774">MTTAKNVNADNDDGEGILVAVRMRPMNKKESENVDSSNDSNPAKRVWRVLPSYNSVTQTLPTGAPMKEKVNGRTFFSFDKAFGEASSTRDVYDECSKPIVSDVTKGKNGTIFAYGQTSSGKTFTMAGSSPSIDAENPGVIHMAASDIFQTIADTPDRDFLLRVSFIEIYNEEVRDLLNKSEPLAIREDPKKGVYVDAKENIVGSFEQMLESLTEGEKIRSVGSTGMNERSSRSHTIFRITLESREAPAPAEPEAEAATTIANEDTTVRVSTLNLVDLAGSESVRHTGAEGQRQKEGGKINQSLLTLSMVIQSLGQAASSNQHVHIKYRDSKLTRILQPSLSGNARMAVICCATPSELYLEETRSTLQFASRAKLVKTRAQVNEVMDDRAIIKKLQRELNEVKLLAGGNRAIKHLREVEKERDQKTAEAEANNAALQRLKDSIIKGGTLFSLSKDTSNVHPSLYTPAKTKSKSRRMTVAPKASTFDYGDSDDEFPPKPTNNRRQSVGTALCMPRPSLVMSPAAPSALTAMVDGDNKKKNDRRMSTDSVSSKSSASSETSRVSMSPDGGHKAAPSTELSLLKQALSAKGQQNKNLKSTVADLKEQLKKVTEERDSIGDECESMIAESAKLSGTTKEENERVQEGVKMLEEELASAKATIAAQEKKINQANFDMETARDDNDDLLEDKKALEEANADLTEQVAKLTEANKEIGGLQSLLQNSNVAIEEARQTAVELEAELETVKGDLDDALAMSEDYKTQAEEAILAAKEENNEGLLKEIEALKGKLSVCDTLHAANVEELKEAFAKEKVQIASGFEEATVALKKELKDVETDLTETQAREFELKQKAEDMTEQLSSAEAFSYELKNKLEDVTEQLETGELACNAARNAADEANQKVFDLNKEIKRLGAEVEKAKTEAGGESEGNSEALAKLKEELESKNLRIKKLEAVRLTKEQCAALKKMKEERIKYMNRSKELEAQNAKLRSGKGGAGGDVVNEANIAEIARLKESNDALGEKLRKYASHCQKLEGEKAAVIDTIAKAEANKDGEFDAEVDFTGSIASICERLSSAEEECDALASAETRANTYLTQLDRAKEERKKAVDDAEGLGEKVAVLTKQEQELSVKLKEVQARADRLAEEKGLLADEKAIKENETAEVEGEKAKQVRFLEQENLQLMMETKNLKRSLGSMKAELDAYKGSLKSPLQERSGNIKATATPVSGKKGLSSGKKPKSSVKKNLSARKVIAQLGEIGNIDEENTAECKQS</sequence>
<evidence type="ECO:0000313" key="9">
    <source>
        <dbReference type="EMBL" id="GMH85672.1"/>
    </source>
</evidence>
<evidence type="ECO:0000256" key="3">
    <source>
        <dbReference type="ARBA" id="ARBA00023054"/>
    </source>
</evidence>
<dbReference type="AlphaFoldDB" id="A0A9W7BDG9"/>
<dbReference type="GO" id="GO:0005524">
    <property type="term" value="F:ATP binding"/>
    <property type="evidence" value="ECO:0007669"/>
    <property type="project" value="UniProtKB-UniRule"/>
</dbReference>
<dbReference type="Gene3D" id="3.40.850.10">
    <property type="entry name" value="Kinesin motor domain"/>
    <property type="match status" value="1"/>
</dbReference>
<feature type="region of interest" description="Disordered" evidence="7">
    <location>
        <begin position="528"/>
        <end position="573"/>
    </location>
</feature>
<dbReference type="PROSITE" id="PS00411">
    <property type="entry name" value="KINESIN_MOTOR_1"/>
    <property type="match status" value="1"/>
</dbReference>
<dbReference type="GO" id="GO:0008017">
    <property type="term" value="F:microtubule binding"/>
    <property type="evidence" value="ECO:0007669"/>
    <property type="project" value="InterPro"/>
</dbReference>
<feature type="binding site" evidence="5">
    <location>
        <begin position="115"/>
        <end position="122"/>
    </location>
    <ligand>
        <name>ATP</name>
        <dbReference type="ChEBI" id="CHEBI:30616"/>
    </ligand>
</feature>
<dbReference type="InterPro" id="IPR001752">
    <property type="entry name" value="Kinesin_motor_dom"/>
</dbReference>
<dbReference type="InterPro" id="IPR027640">
    <property type="entry name" value="Kinesin-like_fam"/>
</dbReference>
<feature type="coiled-coil region" evidence="6">
    <location>
        <begin position="817"/>
        <end position="976"/>
    </location>
</feature>
<evidence type="ECO:0000313" key="10">
    <source>
        <dbReference type="Proteomes" id="UP001165160"/>
    </source>
</evidence>
<keyword evidence="2 5" id="KW-0067">ATP-binding</keyword>
<evidence type="ECO:0000256" key="2">
    <source>
        <dbReference type="ARBA" id="ARBA00022840"/>
    </source>
</evidence>
<dbReference type="PANTHER" id="PTHR47968">
    <property type="entry name" value="CENTROMERE PROTEIN E"/>
    <property type="match status" value="1"/>
</dbReference>
<feature type="region of interest" description="Disordered" evidence="7">
    <location>
        <begin position="1196"/>
        <end position="1234"/>
    </location>
</feature>
<feature type="coiled-coil region" evidence="6">
    <location>
        <begin position="1073"/>
        <end position="1181"/>
    </location>
</feature>
<name>A0A9W7BDG9_9STRA</name>
<organism evidence="9 10">
    <name type="scientific">Triparma verrucosa</name>
    <dbReference type="NCBI Taxonomy" id="1606542"/>
    <lineage>
        <taxon>Eukaryota</taxon>
        <taxon>Sar</taxon>
        <taxon>Stramenopiles</taxon>
        <taxon>Ochrophyta</taxon>
        <taxon>Bolidophyceae</taxon>
        <taxon>Parmales</taxon>
        <taxon>Triparmaceae</taxon>
        <taxon>Triparma</taxon>
    </lineage>
</organism>
<dbReference type="InterPro" id="IPR036961">
    <property type="entry name" value="Kinesin_motor_dom_sf"/>
</dbReference>
<evidence type="ECO:0000256" key="4">
    <source>
        <dbReference type="ARBA" id="ARBA00023175"/>
    </source>
</evidence>
<keyword evidence="4 5" id="KW-0505">Motor protein</keyword>
<evidence type="ECO:0000256" key="7">
    <source>
        <dbReference type="SAM" id="MobiDB-lite"/>
    </source>
</evidence>
<proteinExistence type="inferred from homology"/>
<feature type="compositionally biased region" description="Basic and acidic residues" evidence="7">
    <location>
        <begin position="532"/>
        <end position="543"/>
    </location>
</feature>
<dbReference type="GO" id="GO:0007018">
    <property type="term" value="P:microtubule-based movement"/>
    <property type="evidence" value="ECO:0007669"/>
    <property type="project" value="InterPro"/>
</dbReference>
<evidence type="ECO:0000259" key="8">
    <source>
        <dbReference type="PROSITE" id="PS50067"/>
    </source>
</evidence>
<protein>
    <recommendedName>
        <fullName evidence="8">Kinesin motor domain-containing protein</fullName>
    </recommendedName>
</protein>
<keyword evidence="3 6" id="KW-0175">Coiled coil</keyword>
<feature type="coiled-coil region" evidence="6">
    <location>
        <begin position="583"/>
        <end position="783"/>
    </location>
</feature>
<evidence type="ECO:0000256" key="6">
    <source>
        <dbReference type="SAM" id="Coils"/>
    </source>
</evidence>
<dbReference type="PANTHER" id="PTHR47968:SF75">
    <property type="entry name" value="CENTROMERE-ASSOCIATED PROTEIN E"/>
    <property type="match status" value="1"/>
</dbReference>
<dbReference type="InterPro" id="IPR019821">
    <property type="entry name" value="Kinesin_motor_CS"/>
</dbReference>
<reference evidence="10" key="1">
    <citation type="journal article" date="2023" name="Commun. Biol.">
        <title>Genome analysis of Parmales, the sister group of diatoms, reveals the evolutionary specialization of diatoms from phago-mixotrophs to photoautotrophs.</title>
        <authorList>
            <person name="Ban H."/>
            <person name="Sato S."/>
            <person name="Yoshikawa S."/>
            <person name="Yamada K."/>
            <person name="Nakamura Y."/>
            <person name="Ichinomiya M."/>
            <person name="Sato N."/>
            <person name="Blanc-Mathieu R."/>
            <person name="Endo H."/>
            <person name="Kuwata A."/>
            <person name="Ogata H."/>
        </authorList>
    </citation>
    <scope>NUCLEOTIDE SEQUENCE [LARGE SCALE GENOMIC DNA]</scope>
    <source>
        <strain evidence="10">NIES 3699</strain>
    </source>
</reference>
<gene>
    <name evidence="9" type="ORF">TrVE_jg6365</name>
</gene>
<dbReference type="Proteomes" id="UP001165160">
    <property type="component" value="Unassembled WGS sequence"/>
</dbReference>
<dbReference type="SUPFAM" id="SSF52540">
    <property type="entry name" value="P-loop containing nucleoside triphosphate hydrolases"/>
    <property type="match status" value="1"/>
</dbReference>
<dbReference type="InterPro" id="IPR027417">
    <property type="entry name" value="P-loop_NTPase"/>
</dbReference>
<feature type="compositionally biased region" description="Low complexity" evidence="7">
    <location>
        <begin position="544"/>
        <end position="563"/>
    </location>
</feature>
<dbReference type="GO" id="GO:0003777">
    <property type="term" value="F:microtubule motor activity"/>
    <property type="evidence" value="ECO:0007669"/>
    <property type="project" value="InterPro"/>
</dbReference>
<evidence type="ECO:0000256" key="5">
    <source>
        <dbReference type="PROSITE-ProRule" id="PRU00283"/>
    </source>
</evidence>
<keyword evidence="1 5" id="KW-0547">Nucleotide-binding</keyword>
<comment type="similarity">
    <text evidence="5">Belongs to the TRAFAC class myosin-kinesin ATPase superfamily. Kinesin family.</text>
</comment>
<dbReference type="PROSITE" id="PS50067">
    <property type="entry name" value="KINESIN_MOTOR_2"/>
    <property type="match status" value="1"/>
</dbReference>
<evidence type="ECO:0000256" key="1">
    <source>
        <dbReference type="ARBA" id="ARBA00022741"/>
    </source>
</evidence>
<comment type="caution">
    <text evidence="9">The sequence shown here is derived from an EMBL/GenBank/DDBJ whole genome shotgun (WGS) entry which is preliminary data.</text>
</comment>